<evidence type="ECO:0000313" key="8">
    <source>
        <dbReference type="Proteomes" id="UP001485043"/>
    </source>
</evidence>
<dbReference type="InterPro" id="IPR003358">
    <property type="entry name" value="tRNA_(Gua-N-7)_MeTrfase_Trmb"/>
</dbReference>
<evidence type="ECO:0000256" key="5">
    <source>
        <dbReference type="ARBA" id="ARBA00022691"/>
    </source>
</evidence>
<organism evidence="7 8">
    <name type="scientific">Apatococcus fuscideae</name>
    <dbReference type="NCBI Taxonomy" id="2026836"/>
    <lineage>
        <taxon>Eukaryota</taxon>
        <taxon>Viridiplantae</taxon>
        <taxon>Chlorophyta</taxon>
        <taxon>core chlorophytes</taxon>
        <taxon>Trebouxiophyceae</taxon>
        <taxon>Chlorellales</taxon>
        <taxon>Chlorellaceae</taxon>
        <taxon>Apatococcus</taxon>
    </lineage>
</organism>
<dbReference type="EMBL" id="JALJOV010001256">
    <property type="protein sequence ID" value="KAK9851140.1"/>
    <property type="molecule type" value="Genomic_DNA"/>
</dbReference>
<dbReference type="Gene3D" id="3.40.50.150">
    <property type="entry name" value="Vaccinia Virus protein VP39"/>
    <property type="match status" value="1"/>
</dbReference>
<evidence type="ECO:0000256" key="1">
    <source>
        <dbReference type="ARBA" id="ARBA00000142"/>
    </source>
</evidence>
<keyword evidence="6" id="KW-0819">tRNA processing</keyword>
<proteinExistence type="predicted"/>
<gene>
    <name evidence="7" type="ORF">WJX84_004614</name>
</gene>
<keyword evidence="8" id="KW-1185">Reference proteome</keyword>
<name>A0AAW1SQP6_9CHLO</name>
<protein>
    <recommendedName>
        <fullName evidence="2">tRNA (guanine(46)-N(7))-methyltransferase</fullName>
        <ecNumber evidence="2">2.1.1.33</ecNumber>
    </recommendedName>
</protein>
<dbReference type="AlphaFoldDB" id="A0AAW1SQP6"/>
<comment type="caution">
    <text evidence="7">The sequence shown here is derived from an EMBL/GenBank/DDBJ whole genome shotgun (WGS) entry which is preliminary data.</text>
</comment>
<keyword evidence="5" id="KW-0949">S-adenosyl-L-methionine</keyword>
<dbReference type="PANTHER" id="PTHR23417">
    <property type="entry name" value="3-DEOXY-D-MANNO-OCTULOSONIC-ACID TRANSFERASE/TRNA GUANINE-N 7 - -METHYLTRANSFERASE"/>
    <property type="match status" value="1"/>
</dbReference>
<sequence>MRIALHQFSIPGFGIARRRLFAIPALPSSREVLIREAHNAAWPEVNLDTLQVNKSGRRVRQHVNPFKEELQVLIDSPDWTQIFHQPSLPLTVDLGCGPGRFLLASAKRFPANNYLGLEIRQPLIDRANDWSRAMELAGQVHFIYANANVQLSNLLRSYPGPVDLITIQFPDPHYKTKHKKRRIVQPALVQTIKDALRPGGRLFMQSDVLEVAEAMRDEVEAFAAAAFDTVQGHLPGPSQEMDSNRSMAADGQRAWSACGWLADNPIGVPTEREVVSLELKLPVYRVLLIRKDH</sequence>
<comment type="catalytic activity">
    <reaction evidence="1">
        <text>guanosine(46) in tRNA + S-adenosyl-L-methionine = N(7)-methylguanosine(46) in tRNA + S-adenosyl-L-homocysteine</text>
        <dbReference type="Rhea" id="RHEA:42708"/>
        <dbReference type="Rhea" id="RHEA-COMP:10188"/>
        <dbReference type="Rhea" id="RHEA-COMP:10189"/>
        <dbReference type="ChEBI" id="CHEBI:57856"/>
        <dbReference type="ChEBI" id="CHEBI:59789"/>
        <dbReference type="ChEBI" id="CHEBI:74269"/>
        <dbReference type="ChEBI" id="CHEBI:74480"/>
        <dbReference type="EC" id="2.1.1.33"/>
    </reaction>
</comment>
<evidence type="ECO:0000256" key="2">
    <source>
        <dbReference type="ARBA" id="ARBA00011977"/>
    </source>
</evidence>
<dbReference type="EC" id="2.1.1.33" evidence="2"/>
<evidence type="ECO:0000256" key="6">
    <source>
        <dbReference type="ARBA" id="ARBA00022694"/>
    </source>
</evidence>
<keyword evidence="4" id="KW-0808">Transferase</keyword>
<keyword evidence="3" id="KW-0489">Methyltransferase</keyword>
<evidence type="ECO:0000256" key="3">
    <source>
        <dbReference type="ARBA" id="ARBA00022603"/>
    </source>
</evidence>
<evidence type="ECO:0000313" key="7">
    <source>
        <dbReference type="EMBL" id="KAK9851140.1"/>
    </source>
</evidence>
<dbReference type="Pfam" id="PF02390">
    <property type="entry name" value="Methyltransf_4"/>
    <property type="match status" value="1"/>
</dbReference>
<dbReference type="GO" id="GO:0008176">
    <property type="term" value="F:tRNA (guanine(46)-N7)-methyltransferase activity"/>
    <property type="evidence" value="ECO:0007669"/>
    <property type="project" value="UniProtKB-EC"/>
</dbReference>
<dbReference type="PROSITE" id="PS51625">
    <property type="entry name" value="SAM_MT_TRMB"/>
    <property type="match status" value="1"/>
</dbReference>
<dbReference type="PANTHER" id="PTHR23417:SF21">
    <property type="entry name" value="TRNA (GUANINE-N(7)-)-METHYLTRANSFERASE"/>
    <property type="match status" value="1"/>
</dbReference>
<dbReference type="InterPro" id="IPR029063">
    <property type="entry name" value="SAM-dependent_MTases_sf"/>
</dbReference>
<evidence type="ECO:0000256" key="4">
    <source>
        <dbReference type="ARBA" id="ARBA00022679"/>
    </source>
</evidence>
<accession>A0AAW1SQP6</accession>
<reference evidence="7 8" key="1">
    <citation type="journal article" date="2024" name="Nat. Commun.">
        <title>Phylogenomics reveals the evolutionary origins of lichenization in chlorophyte algae.</title>
        <authorList>
            <person name="Puginier C."/>
            <person name="Libourel C."/>
            <person name="Otte J."/>
            <person name="Skaloud P."/>
            <person name="Haon M."/>
            <person name="Grisel S."/>
            <person name="Petersen M."/>
            <person name="Berrin J.G."/>
            <person name="Delaux P.M."/>
            <person name="Dal Grande F."/>
            <person name="Keller J."/>
        </authorList>
    </citation>
    <scope>NUCLEOTIDE SEQUENCE [LARGE SCALE GENOMIC DNA]</scope>
    <source>
        <strain evidence="7 8">SAG 2523</strain>
    </source>
</reference>
<dbReference type="Proteomes" id="UP001485043">
    <property type="component" value="Unassembled WGS sequence"/>
</dbReference>
<dbReference type="NCBIfam" id="TIGR00091">
    <property type="entry name" value="tRNA (guanosine(46)-N7)-methyltransferase TrmB"/>
    <property type="match status" value="1"/>
</dbReference>
<dbReference type="GO" id="GO:0043527">
    <property type="term" value="C:tRNA methyltransferase complex"/>
    <property type="evidence" value="ECO:0007669"/>
    <property type="project" value="TreeGrafter"/>
</dbReference>
<dbReference type="SUPFAM" id="SSF53335">
    <property type="entry name" value="S-adenosyl-L-methionine-dependent methyltransferases"/>
    <property type="match status" value="1"/>
</dbReference>
<dbReference type="CDD" id="cd02440">
    <property type="entry name" value="AdoMet_MTases"/>
    <property type="match status" value="1"/>
</dbReference>